<evidence type="ECO:0000256" key="1">
    <source>
        <dbReference type="ARBA" id="ARBA00007957"/>
    </source>
</evidence>
<proteinExistence type="inferred from homology"/>
<dbReference type="Proteomes" id="UP001073227">
    <property type="component" value="Unassembled WGS sequence"/>
</dbReference>
<evidence type="ECO:0000256" key="8">
    <source>
        <dbReference type="SAM" id="MobiDB-lite"/>
    </source>
</evidence>
<dbReference type="InterPro" id="IPR043135">
    <property type="entry name" value="Fur_C"/>
</dbReference>
<evidence type="ECO:0000313" key="10">
    <source>
        <dbReference type="Proteomes" id="UP001073227"/>
    </source>
</evidence>
<protein>
    <recommendedName>
        <fullName evidence="7">Ferric uptake regulation protein</fullName>
    </recommendedName>
</protein>
<dbReference type="PANTHER" id="PTHR33202:SF6">
    <property type="entry name" value="ZINC UPTAKE REGULATION PROTEIN"/>
    <property type="match status" value="1"/>
</dbReference>
<feature type="region of interest" description="Disordered" evidence="8">
    <location>
        <begin position="1"/>
        <end position="21"/>
    </location>
</feature>
<keyword evidence="10" id="KW-1185">Reference proteome</keyword>
<evidence type="ECO:0000256" key="4">
    <source>
        <dbReference type="ARBA" id="ARBA00023015"/>
    </source>
</evidence>
<dbReference type="CDD" id="cd07153">
    <property type="entry name" value="Fur_like"/>
    <property type="match status" value="1"/>
</dbReference>
<keyword evidence="2 7" id="KW-0678">Repressor</keyword>
<comment type="caution">
    <text evidence="9">The sequence shown here is derived from an EMBL/GenBank/DDBJ whole genome shotgun (WGS) entry which is preliminary data.</text>
</comment>
<keyword evidence="4 7" id="KW-0805">Transcription regulation</keyword>
<dbReference type="InterPro" id="IPR002481">
    <property type="entry name" value="FUR"/>
</dbReference>
<comment type="similarity">
    <text evidence="1 7">Belongs to the Fur family.</text>
</comment>
<dbReference type="RefSeq" id="WP_267651865.1">
    <property type="nucleotide sequence ID" value="NZ_JAOVZR010000001.1"/>
</dbReference>
<keyword evidence="7" id="KW-0408">Iron</keyword>
<keyword evidence="6 7" id="KW-0804">Transcription</keyword>
<evidence type="ECO:0000256" key="7">
    <source>
        <dbReference type="RuleBase" id="RU364037"/>
    </source>
</evidence>
<comment type="subcellular location">
    <subcellularLocation>
        <location evidence="7">Cytoplasm</location>
    </subcellularLocation>
</comment>
<dbReference type="Gene3D" id="3.30.1490.190">
    <property type="match status" value="1"/>
</dbReference>
<dbReference type="Gene3D" id="1.10.10.10">
    <property type="entry name" value="Winged helix-like DNA-binding domain superfamily/Winged helix DNA-binding domain"/>
    <property type="match status" value="1"/>
</dbReference>
<keyword evidence="7" id="KW-0963">Cytoplasm</keyword>
<dbReference type="PANTHER" id="PTHR33202">
    <property type="entry name" value="ZINC UPTAKE REGULATION PROTEIN"/>
    <property type="match status" value="1"/>
</dbReference>
<comment type="subunit">
    <text evidence="7">Homodimer.</text>
</comment>
<evidence type="ECO:0000256" key="3">
    <source>
        <dbReference type="ARBA" id="ARBA00022833"/>
    </source>
</evidence>
<evidence type="ECO:0000256" key="6">
    <source>
        <dbReference type="ARBA" id="ARBA00023163"/>
    </source>
</evidence>
<sequence>MNQNVTSGAGHSHSNPREKTDLTKNQSLVFGALSRAEGPLSAYTILDQLRDDGFRAPLQVYRALDKLVETGMVHRLESLNAFVACSHPGCDSHQTIAFAICETCGKVAEISDEALESRLRELAREDGFTVKRAVVELRGLCAACR</sequence>
<dbReference type="InterPro" id="IPR036390">
    <property type="entry name" value="WH_DNA-bd_sf"/>
</dbReference>
<feature type="compositionally biased region" description="Polar residues" evidence="8">
    <location>
        <begin position="1"/>
        <end position="13"/>
    </location>
</feature>
<keyword evidence="3 7" id="KW-0862">Zinc</keyword>
<keyword evidence="7" id="KW-0479">Metal-binding</keyword>
<dbReference type="InterPro" id="IPR036388">
    <property type="entry name" value="WH-like_DNA-bd_sf"/>
</dbReference>
<name>A0ABT3Z328_9HYPH</name>
<accession>A0ABT3Z328</accession>
<reference evidence="9" key="1">
    <citation type="submission" date="2022-10" db="EMBL/GenBank/DDBJ databases">
        <title>Hoeflea sp. G2-23, isolated from marine algae.</title>
        <authorList>
            <person name="Kristyanto S."/>
            <person name="Kim J.M."/>
            <person name="Jeon C.O."/>
        </authorList>
    </citation>
    <scope>NUCLEOTIDE SEQUENCE</scope>
    <source>
        <strain evidence="9">G2-23</strain>
    </source>
</reference>
<dbReference type="EMBL" id="JAOVZR010000001">
    <property type="protein sequence ID" value="MCY0146175.1"/>
    <property type="molecule type" value="Genomic_DNA"/>
</dbReference>
<organism evidence="9 10">
    <name type="scientific">Hoeflea algicola</name>
    <dbReference type="NCBI Taxonomy" id="2983763"/>
    <lineage>
        <taxon>Bacteria</taxon>
        <taxon>Pseudomonadati</taxon>
        <taxon>Pseudomonadota</taxon>
        <taxon>Alphaproteobacteria</taxon>
        <taxon>Hyphomicrobiales</taxon>
        <taxon>Rhizobiaceae</taxon>
        <taxon>Hoeflea</taxon>
    </lineage>
</organism>
<evidence type="ECO:0000256" key="2">
    <source>
        <dbReference type="ARBA" id="ARBA00022491"/>
    </source>
</evidence>
<dbReference type="Pfam" id="PF01475">
    <property type="entry name" value="FUR"/>
    <property type="match status" value="1"/>
</dbReference>
<gene>
    <name evidence="7" type="primary">fur</name>
    <name evidence="9" type="ORF">OEG84_00185</name>
</gene>
<evidence type="ECO:0000256" key="5">
    <source>
        <dbReference type="ARBA" id="ARBA00023125"/>
    </source>
</evidence>
<dbReference type="SUPFAM" id="SSF46785">
    <property type="entry name" value="Winged helix' DNA-binding domain"/>
    <property type="match status" value="1"/>
</dbReference>
<keyword evidence="5 7" id="KW-0238">DNA-binding</keyword>
<evidence type="ECO:0000313" key="9">
    <source>
        <dbReference type="EMBL" id="MCY0146175.1"/>
    </source>
</evidence>